<keyword evidence="2" id="KW-1185">Reference proteome</keyword>
<sequence>NDTYFPIRIKQKTEVILNSHNFIVTVVVGYSNNLSFPSYICQSNTFQTQTPVDNP</sequence>
<evidence type="ECO:0000313" key="1">
    <source>
        <dbReference type="EMBL" id="CAG8747905.1"/>
    </source>
</evidence>
<feature type="non-terminal residue" evidence="1">
    <location>
        <position position="1"/>
    </location>
</feature>
<reference evidence="1" key="1">
    <citation type="submission" date="2021-06" db="EMBL/GenBank/DDBJ databases">
        <authorList>
            <person name="Kallberg Y."/>
            <person name="Tangrot J."/>
            <person name="Rosling A."/>
        </authorList>
    </citation>
    <scope>NUCLEOTIDE SEQUENCE</scope>
    <source>
        <strain evidence="1">28 12/20/2015</strain>
    </source>
</reference>
<protein>
    <submittedName>
        <fullName evidence="1">3498_t:CDS:1</fullName>
    </submittedName>
</protein>
<dbReference type="Proteomes" id="UP000789366">
    <property type="component" value="Unassembled WGS sequence"/>
</dbReference>
<comment type="caution">
    <text evidence="1">The sequence shown here is derived from an EMBL/GenBank/DDBJ whole genome shotgun (WGS) entry which is preliminary data.</text>
</comment>
<feature type="non-terminal residue" evidence="1">
    <location>
        <position position="55"/>
    </location>
</feature>
<dbReference type="EMBL" id="CAJVPW010041264">
    <property type="protein sequence ID" value="CAG8747905.1"/>
    <property type="molecule type" value="Genomic_DNA"/>
</dbReference>
<accession>A0ACA9QDE7</accession>
<name>A0ACA9QDE7_9GLOM</name>
<gene>
    <name evidence="1" type="ORF">SPELUC_LOCUS14264</name>
</gene>
<organism evidence="1 2">
    <name type="scientific">Cetraspora pellucida</name>
    <dbReference type="NCBI Taxonomy" id="1433469"/>
    <lineage>
        <taxon>Eukaryota</taxon>
        <taxon>Fungi</taxon>
        <taxon>Fungi incertae sedis</taxon>
        <taxon>Mucoromycota</taxon>
        <taxon>Glomeromycotina</taxon>
        <taxon>Glomeromycetes</taxon>
        <taxon>Diversisporales</taxon>
        <taxon>Gigasporaceae</taxon>
        <taxon>Cetraspora</taxon>
    </lineage>
</organism>
<proteinExistence type="predicted"/>
<evidence type="ECO:0000313" key="2">
    <source>
        <dbReference type="Proteomes" id="UP000789366"/>
    </source>
</evidence>